<name>A0A2M3ZWD5_9DIPT</name>
<sequence>MLDFLFGAISLSTAPLHPVALAGCWAPAAGVMDWLRYLGVSKNFQKHNLHTPDRFPDRTQRSPVMLQDARGATSHLMV</sequence>
<accession>A0A2M3ZWD5</accession>
<organism evidence="1">
    <name type="scientific">Anopheles braziliensis</name>
    <dbReference type="NCBI Taxonomy" id="58242"/>
    <lineage>
        <taxon>Eukaryota</taxon>
        <taxon>Metazoa</taxon>
        <taxon>Ecdysozoa</taxon>
        <taxon>Arthropoda</taxon>
        <taxon>Hexapoda</taxon>
        <taxon>Insecta</taxon>
        <taxon>Pterygota</taxon>
        <taxon>Neoptera</taxon>
        <taxon>Endopterygota</taxon>
        <taxon>Diptera</taxon>
        <taxon>Nematocera</taxon>
        <taxon>Culicoidea</taxon>
        <taxon>Culicidae</taxon>
        <taxon>Anophelinae</taxon>
        <taxon>Anopheles</taxon>
    </lineage>
</organism>
<reference evidence="1" key="1">
    <citation type="submission" date="2018-01" db="EMBL/GenBank/DDBJ databases">
        <title>An insight into the sialome of Amazonian anophelines.</title>
        <authorList>
            <person name="Ribeiro J.M."/>
            <person name="Scarpassa V."/>
            <person name="Calvo E."/>
        </authorList>
    </citation>
    <scope>NUCLEOTIDE SEQUENCE</scope>
    <source>
        <tissue evidence="1">Salivary glands</tissue>
    </source>
</reference>
<evidence type="ECO:0000313" key="1">
    <source>
        <dbReference type="EMBL" id="MBW32805.1"/>
    </source>
</evidence>
<proteinExistence type="predicted"/>
<dbReference type="EMBL" id="GGFM01012054">
    <property type="protein sequence ID" value="MBW32805.1"/>
    <property type="molecule type" value="Transcribed_RNA"/>
</dbReference>
<protein>
    <submittedName>
        <fullName evidence="1">Putative secreted peptide</fullName>
    </submittedName>
</protein>
<dbReference type="AlphaFoldDB" id="A0A2M3ZWD5"/>